<feature type="transmembrane region" description="Helical" evidence="5">
    <location>
        <begin position="118"/>
        <end position="136"/>
    </location>
</feature>
<keyword evidence="4 5" id="KW-0472">Membrane</keyword>
<evidence type="ECO:0000313" key="7">
    <source>
        <dbReference type="EMBL" id="MFD1911770.1"/>
    </source>
</evidence>
<dbReference type="EMBL" id="JBHUGH010000003">
    <property type="protein sequence ID" value="MFD1911770.1"/>
    <property type="molecule type" value="Genomic_DNA"/>
</dbReference>
<keyword evidence="8" id="KW-1185">Reference proteome</keyword>
<evidence type="ECO:0000256" key="3">
    <source>
        <dbReference type="ARBA" id="ARBA00022989"/>
    </source>
</evidence>
<evidence type="ECO:0000313" key="8">
    <source>
        <dbReference type="Proteomes" id="UP001597353"/>
    </source>
</evidence>
<keyword evidence="3 5" id="KW-1133">Transmembrane helix</keyword>
<accession>A0ABW4S2C6</accession>
<comment type="caution">
    <text evidence="7">The sequence shown here is derived from an EMBL/GenBank/DDBJ whole genome shotgun (WGS) entry which is preliminary data.</text>
</comment>
<evidence type="ECO:0000256" key="2">
    <source>
        <dbReference type="ARBA" id="ARBA00022692"/>
    </source>
</evidence>
<gene>
    <name evidence="7" type="ORF">ACFSGJ_06000</name>
</gene>
<reference evidence="8" key="1">
    <citation type="journal article" date="2019" name="Int. J. Syst. Evol. Microbiol.">
        <title>The Global Catalogue of Microorganisms (GCM) 10K type strain sequencing project: providing services to taxonomists for standard genome sequencing and annotation.</title>
        <authorList>
            <consortium name="The Broad Institute Genomics Platform"/>
            <consortium name="The Broad Institute Genome Sequencing Center for Infectious Disease"/>
            <person name="Wu L."/>
            <person name="Ma J."/>
        </authorList>
    </citation>
    <scope>NUCLEOTIDE SEQUENCE [LARGE SCALE GENOMIC DNA]</scope>
    <source>
        <strain evidence="8">CGMCC 4.7242</strain>
    </source>
</reference>
<organism evidence="7 8">
    <name type="scientific">Halodurantibacterium flavum</name>
    <dbReference type="NCBI Taxonomy" id="1382802"/>
    <lineage>
        <taxon>Bacteria</taxon>
        <taxon>Pseudomonadati</taxon>
        <taxon>Pseudomonadota</taxon>
        <taxon>Alphaproteobacteria</taxon>
        <taxon>Rhodobacterales</taxon>
        <taxon>Paracoccaceae</taxon>
        <taxon>Halodurantibacterium</taxon>
    </lineage>
</organism>
<name>A0ABW4S2C6_9RHOB</name>
<evidence type="ECO:0000256" key="5">
    <source>
        <dbReference type="SAM" id="Phobius"/>
    </source>
</evidence>
<feature type="transmembrane region" description="Helical" evidence="5">
    <location>
        <begin position="65"/>
        <end position="84"/>
    </location>
</feature>
<dbReference type="InterPro" id="IPR009915">
    <property type="entry name" value="NnrU_dom"/>
</dbReference>
<protein>
    <submittedName>
        <fullName evidence="7">NnrU family protein</fullName>
    </submittedName>
</protein>
<dbReference type="RefSeq" id="WP_390260081.1">
    <property type="nucleotide sequence ID" value="NZ_JBHUGH010000003.1"/>
</dbReference>
<feature type="transmembrane region" description="Helical" evidence="5">
    <location>
        <begin position="157"/>
        <end position="180"/>
    </location>
</feature>
<feature type="domain" description="NnrU" evidence="6">
    <location>
        <begin position="4"/>
        <end position="179"/>
    </location>
</feature>
<evidence type="ECO:0000256" key="1">
    <source>
        <dbReference type="ARBA" id="ARBA00004141"/>
    </source>
</evidence>
<dbReference type="Pfam" id="PF07298">
    <property type="entry name" value="NnrU"/>
    <property type="match status" value="1"/>
</dbReference>
<evidence type="ECO:0000259" key="6">
    <source>
        <dbReference type="Pfam" id="PF07298"/>
    </source>
</evidence>
<sequence>MIWLILGIALFVGAHFFKRIAPDQRAAWGNAGKGAVALAILAGLILMIVGYLRAAHVNVWFPPTWTVHLNNLLMLIAVLLLGAGHSKSRLRARLRHPMLSAVSVWSVAHLLVNGDLASIILFGSLGLWAVASIVIVNRSEPAPASYAGGTVAGDIRLGLITLAVFAAIAGIHIALGVWPFPGR</sequence>
<proteinExistence type="predicted"/>
<comment type="subcellular location">
    <subcellularLocation>
        <location evidence="1">Membrane</location>
        <topology evidence="1">Multi-pass membrane protein</topology>
    </subcellularLocation>
</comment>
<dbReference type="Proteomes" id="UP001597353">
    <property type="component" value="Unassembled WGS sequence"/>
</dbReference>
<keyword evidence="2 5" id="KW-0812">Transmembrane</keyword>
<evidence type="ECO:0000256" key="4">
    <source>
        <dbReference type="ARBA" id="ARBA00023136"/>
    </source>
</evidence>
<feature type="transmembrane region" description="Helical" evidence="5">
    <location>
        <begin position="34"/>
        <end position="53"/>
    </location>
</feature>